<keyword evidence="15" id="KW-0482">Metalloprotease</keyword>
<dbReference type="SUPFAM" id="SSF53187">
    <property type="entry name" value="Zn-dependent exopeptidases"/>
    <property type="match status" value="1"/>
</dbReference>
<dbReference type="GO" id="GO:0006508">
    <property type="term" value="P:proteolysis"/>
    <property type="evidence" value="ECO:0007669"/>
    <property type="project" value="UniProtKB-KW"/>
</dbReference>
<dbReference type="RefSeq" id="WP_157591202.1">
    <property type="nucleotide sequence ID" value="NZ_CP037953.1"/>
</dbReference>
<reference evidence="24 25" key="1">
    <citation type="submission" date="2019-03" db="EMBL/GenBank/DDBJ databases">
        <title>Genomic Encyclopedia of Type Strains, Phase IV (KMG-IV): sequencing the most valuable type-strain genomes for metagenomic binning, comparative biology and taxonomic classification.</title>
        <authorList>
            <person name="Goeker M."/>
        </authorList>
    </citation>
    <scope>NUCLEOTIDE SEQUENCE [LARGE SCALE GENOMIC DNA]</scope>
    <source>
        <strain evidence="24 25">DSM 103792</strain>
    </source>
</reference>
<comment type="subunit">
    <text evidence="19">Homodimer. The monomeric form is inactive while the homodimer is active.</text>
</comment>
<evidence type="ECO:0000256" key="21">
    <source>
        <dbReference type="SAM" id="MobiDB-lite"/>
    </source>
</evidence>
<evidence type="ECO:0000256" key="19">
    <source>
        <dbReference type="ARBA" id="ARBA00025833"/>
    </source>
</evidence>
<evidence type="ECO:0000256" key="22">
    <source>
        <dbReference type="SAM" id="SignalP"/>
    </source>
</evidence>
<dbReference type="InterPro" id="IPR007484">
    <property type="entry name" value="Peptidase_M28"/>
</dbReference>
<keyword evidence="7" id="KW-0121">Carboxypeptidase</keyword>
<keyword evidence="8" id="KW-0645">Protease</keyword>
<evidence type="ECO:0000256" key="6">
    <source>
        <dbReference type="ARBA" id="ARBA00022525"/>
    </source>
</evidence>
<accession>A0A4V3D7S8</accession>
<evidence type="ECO:0000256" key="8">
    <source>
        <dbReference type="ARBA" id="ARBA00022670"/>
    </source>
</evidence>
<name>A0A4V3D7S8_9GAMM</name>
<dbReference type="AlphaFoldDB" id="A0A4V3D7S8"/>
<dbReference type="GO" id="GO:0046872">
    <property type="term" value="F:metal ion binding"/>
    <property type="evidence" value="ECO:0007669"/>
    <property type="project" value="UniProtKB-KW"/>
</dbReference>
<evidence type="ECO:0000256" key="7">
    <source>
        <dbReference type="ARBA" id="ARBA00022645"/>
    </source>
</evidence>
<dbReference type="Gene3D" id="3.40.630.10">
    <property type="entry name" value="Zn peptidases"/>
    <property type="match status" value="2"/>
</dbReference>
<evidence type="ECO:0000256" key="3">
    <source>
        <dbReference type="ARBA" id="ARBA00004555"/>
    </source>
</evidence>
<keyword evidence="25" id="KW-1185">Reference proteome</keyword>
<dbReference type="EMBL" id="SNYM01000006">
    <property type="protein sequence ID" value="TDQ48717.1"/>
    <property type="molecule type" value="Genomic_DNA"/>
</dbReference>
<proteinExistence type="predicted"/>
<keyword evidence="11" id="KW-0378">Hydrolase</keyword>
<feature type="signal peptide" evidence="22">
    <location>
        <begin position="1"/>
        <end position="22"/>
    </location>
</feature>
<comment type="caution">
    <text evidence="24">The sequence shown here is derived from an EMBL/GenBank/DDBJ whole genome shotgun (WGS) entry which is preliminary data.</text>
</comment>
<evidence type="ECO:0000256" key="15">
    <source>
        <dbReference type="ARBA" id="ARBA00023049"/>
    </source>
</evidence>
<evidence type="ECO:0000256" key="14">
    <source>
        <dbReference type="ARBA" id="ARBA00023034"/>
    </source>
</evidence>
<dbReference type="GO" id="GO:0005576">
    <property type="term" value="C:extracellular region"/>
    <property type="evidence" value="ECO:0007669"/>
    <property type="project" value="UniProtKB-SubCell"/>
</dbReference>
<evidence type="ECO:0000256" key="1">
    <source>
        <dbReference type="ARBA" id="ARBA00004240"/>
    </source>
</evidence>
<evidence type="ECO:0000313" key="25">
    <source>
        <dbReference type="Proteomes" id="UP000295375"/>
    </source>
</evidence>
<dbReference type="GO" id="GO:0070573">
    <property type="term" value="F:metallodipeptidase activity"/>
    <property type="evidence" value="ECO:0007669"/>
    <property type="project" value="InterPro"/>
</dbReference>
<evidence type="ECO:0000256" key="20">
    <source>
        <dbReference type="ARBA" id="ARBA00033328"/>
    </source>
</evidence>
<dbReference type="PANTHER" id="PTHR12053">
    <property type="entry name" value="PROTEASE FAMILY M28 PLASMA GLUTAMATE CARBOXYPEPTIDASE-RELATED"/>
    <property type="match status" value="1"/>
</dbReference>
<evidence type="ECO:0000256" key="11">
    <source>
        <dbReference type="ARBA" id="ARBA00022801"/>
    </source>
</evidence>
<protein>
    <recommendedName>
        <fullName evidence="5">Carboxypeptidase Q</fullName>
    </recommendedName>
    <alternativeName>
        <fullName evidence="20">Plasma glutamate carboxypeptidase</fullName>
    </alternativeName>
</protein>
<evidence type="ECO:0000256" key="9">
    <source>
        <dbReference type="ARBA" id="ARBA00022723"/>
    </source>
</evidence>
<evidence type="ECO:0000256" key="10">
    <source>
        <dbReference type="ARBA" id="ARBA00022729"/>
    </source>
</evidence>
<keyword evidence="12" id="KW-0256">Endoplasmic reticulum</keyword>
<evidence type="ECO:0000256" key="12">
    <source>
        <dbReference type="ARBA" id="ARBA00022824"/>
    </source>
</evidence>
<evidence type="ECO:0000256" key="4">
    <source>
        <dbReference type="ARBA" id="ARBA00004613"/>
    </source>
</evidence>
<evidence type="ECO:0000256" key="5">
    <source>
        <dbReference type="ARBA" id="ARBA00014116"/>
    </source>
</evidence>
<feature type="region of interest" description="Disordered" evidence="21">
    <location>
        <begin position="539"/>
        <end position="559"/>
    </location>
</feature>
<dbReference type="Proteomes" id="UP000295375">
    <property type="component" value="Unassembled WGS sequence"/>
</dbReference>
<keyword evidence="6" id="KW-0964">Secreted</keyword>
<dbReference type="PANTHER" id="PTHR12053:SF3">
    <property type="entry name" value="CARBOXYPEPTIDASE Q"/>
    <property type="match status" value="1"/>
</dbReference>
<keyword evidence="14" id="KW-0333">Golgi apparatus</keyword>
<comment type="subcellular location">
    <subcellularLocation>
        <location evidence="1">Endoplasmic reticulum</location>
    </subcellularLocation>
    <subcellularLocation>
        <location evidence="3">Golgi apparatus</location>
    </subcellularLocation>
    <subcellularLocation>
        <location evidence="2">Lysosome</location>
    </subcellularLocation>
    <subcellularLocation>
        <location evidence="4">Secreted</location>
    </subcellularLocation>
</comment>
<dbReference type="Pfam" id="PF04389">
    <property type="entry name" value="Peptidase_M28"/>
    <property type="match status" value="1"/>
</dbReference>
<sequence length="559" mass="62456">MAFRPLLLATVLSATISGTVSAKNDLETINRIRDEGLYRSQVMHTLQHLTDRIGPRLTGSPQMQQASAWTVQQLKDWGLENVHLEGFAFGRGWSYDSAYVQMQSPRKAPLSALPVAWTPGTNGSIEGDVVFLDAVTESELEKYRGKLAGKIVMLSEPEEIEEPKPELFKRYTSEDLGKMKNLDLKRPASNAHGAPDAIAQGRKRLAFRDAVSTFLKQENAKAALYRSSRDGGLIRVFGHDHTVGKTFPIPALVLAAEHYQLLLRFIEQGETPRIAMSVDARFHDEDHNTYNTIAEIPGTDKNAEIVMIGAHLDSWHASTGGVDNAAGVAATMEAMRILKAIGVKPKRTIRIGLWSGEEQGLYGSRAYVEQHLASRPKPSDPAERELKPWYWTSPGFPISKKPDYDRFSVYFNMDNGSGKFRGIYTENNIAVKPIFAEWFAPLSDLTEGIVNTNATGGTDHESFDNVGLPGFQFVQDPLDYMPRLHHTHIDSFDHVLPDDMRQASVMLATFAYKAAMADKRMPRKPMPTEPSELLQQLEKEKAEKRQRAKERKALSELPL</sequence>
<keyword evidence="18" id="KW-0458">Lysosome</keyword>
<dbReference type="InterPro" id="IPR039866">
    <property type="entry name" value="CPQ"/>
</dbReference>
<evidence type="ECO:0000256" key="16">
    <source>
        <dbReference type="ARBA" id="ARBA00023145"/>
    </source>
</evidence>
<dbReference type="GO" id="GO:0004180">
    <property type="term" value="F:carboxypeptidase activity"/>
    <property type="evidence" value="ECO:0007669"/>
    <property type="project" value="UniProtKB-KW"/>
</dbReference>
<evidence type="ECO:0000256" key="13">
    <source>
        <dbReference type="ARBA" id="ARBA00022833"/>
    </source>
</evidence>
<feature type="domain" description="Peptidase M28" evidence="23">
    <location>
        <begin position="291"/>
        <end position="508"/>
    </location>
</feature>
<keyword evidence="9" id="KW-0479">Metal-binding</keyword>
<evidence type="ECO:0000259" key="23">
    <source>
        <dbReference type="Pfam" id="PF04389"/>
    </source>
</evidence>
<gene>
    <name evidence="24" type="ORF">EV696_106158</name>
</gene>
<keyword evidence="10 22" id="KW-0732">Signal</keyword>
<evidence type="ECO:0000313" key="24">
    <source>
        <dbReference type="EMBL" id="TDQ48717.1"/>
    </source>
</evidence>
<keyword evidence="16" id="KW-0865">Zymogen</keyword>
<evidence type="ECO:0000256" key="17">
    <source>
        <dbReference type="ARBA" id="ARBA00023180"/>
    </source>
</evidence>
<organism evidence="24 25">
    <name type="scientific">Permianibacter aggregans</name>
    <dbReference type="NCBI Taxonomy" id="1510150"/>
    <lineage>
        <taxon>Bacteria</taxon>
        <taxon>Pseudomonadati</taxon>
        <taxon>Pseudomonadota</taxon>
        <taxon>Gammaproteobacteria</taxon>
        <taxon>Pseudomonadales</taxon>
        <taxon>Pseudomonadaceae</taxon>
        <taxon>Permianibacter</taxon>
    </lineage>
</organism>
<feature type="chain" id="PRO_5020467325" description="Carboxypeptidase Q" evidence="22">
    <location>
        <begin position="23"/>
        <end position="559"/>
    </location>
</feature>
<evidence type="ECO:0000256" key="2">
    <source>
        <dbReference type="ARBA" id="ARBA00004371"/>
    </source>
</evidence>
<evidence type="ECO:0000256" key="18">
    <source>
        <dbReference type="ARBA" id="ARBA00023228"/>
    </source>
</evidence>
<keyword evidence="17" id="KW-0325">Glycoprotein</keyword>
<dbReference type="GO" id="GO:0005764">
    <property type="term" value="C:lysosome"/>
    <property type="evidence" value="ECO:0007669"/>
    <property type="project" value="UniProtKB-SubCell"/>
</dbReference>
<keyword evidence="13" id="KW-0862">Zinc</keyword>